<dbReference type="Gene3D" id="1.10.10.10">
    <property type="entry name" value="Winged helix-like DNA-binding domain superfamily/Winged helix DNA-binding domain"/>
    <property type="match status" value="1"/>
</dbReference>
<proteinExistence type="predicted"/>
<evidence type="ECO:0000256" key="2">
    <source>
        <dbReference type="ARBA" id="ARBA00023125"/>
    </source>
</evidence>
<evidence type="ECO:0000256" key="3">
    <source>
        <dbReference type="ARBA" id="ARBA00023163"/>
    </source>
</evidence>
<dbReference type="Pfam" id="PF12802">
    <property type="entry name" value="MarR_2"/>
    <property type="match status" value="1"/>
</dbReference>
<dbReference type="HOGENOM" id="CLU_083287_15_0_7"/>
<dbReference type="PROSITE" id="PS50995">
    <property type="entry name" value="HTH_MARR_2"/>
    <property type="match status" value="1"/>
</dbReference>
<evidence type="ECO:0000313" key="5">
    <source>
        <dbReference type="EMBL" id="ADK83633.1"/>
    </source>
</evidence>
<keyword evidence="1" id="KW-0805">Transcription regulation</keyword>
<dbReference type="InterPro" id="IPR023187">
    <property type="entry name" value="Tscrpt_reg_MarR-type_CS"/>
</dbReference>
<dbReference type="EMBL" id="CP002085">
    <property type="protein sequence ID" value="ADK83633.1"/>
    <property type="molecule type" value="Genomic_DNA"/>
</dbReference>
<evidence type="ECO:0000313" key="6">
    <source>
        <dbReference type="Proteomes" id="UP000009047"/>
    </source>
</evidence>
<dbReference type="GO" id="GO:0006950">
    <property type="term" value="P:response to stress"/>
    <property type="evidence" value="ECO:0007669"/>
    <property type="project" value="TreeGrafter"/>
</dbReference>
<dbReference type="PROSITE" id="PS01117">
    <property type="entry name" value="HTH_MARR_1"/>
    <property type="match status" value="1"/>
</dbReference>
<reference evidence="5 6" key="1">
    <citation type="journal article" date="2010" name="Stand. Genomic Sci.">
        <title>Complete genome sequence of Desulfarculus baarsii type strain (2st14).</title>
        <authorList>
            <person name="Sun H."/>
            <person name="Spring S."/>
            <person name="Lapidus A."/>
            <person name="Davenport K."/>
            <person name="Del Rio T.G."/>
            <person name="Tice H."/>
            <person name="Nolan M."/>
            <person name="Copeland A."/>
            <person name="Cheng J.F."/>
            <person name="Lucas S."/>
            <person name="Tapia R."/>
            <person name="Goodwin L."/>
            <person name="Pitluck S."/>
            <person name="Ivanova N."/>
            <person name="Pagani I."/>
            <person name="Mavromatis K."/>
            <person name="Ovchinnikova G."/>
            <person name="Pati A."/>
            <person name="Chen A."/>
            <person name="Palaniappan K."/>
            <person name="Hauser L."/>
            <person name="Chang Y.J."/>
            <person name="Jeffries C.D."/>
            <person name="Detter J.C."/>
            <person name="Han C."/>
            <person name="Rohde M."/>
            <person name="Brambilla E."/>
            <person name="Goker M."/>
            <person name="Woyke T."/>
            <person name="Bristow J."/>
            <person name="Eisen J.A."/>
            <person name="Markowitz V."/>
            <person name="Hugenholtz P."/>
            <person name="Kyrpides N.C."/>
            <person name="Klenk H.P."/>
            <person name="Land M."/>
        </authorList>
    </citation>
    <scope>NUCLEOTIDE SEQUENCE [LARGE SCALE GENOMIC DNA]</scope>
    <source>
        <strain evidence="6">ATCC 33931 / DSM 2075 / LMG 7858 / VKM B-1802 / 2st14</strain>
    </source>
</reference>
<name>E1QGC1_DESB2</name>
<dbReference type="GO" id="GO:0003700">
    <property type="term" value="F:DNA-binding transcription factor activity"/>
    <property type="evidence" value="ECO:0007669"/>
    <property type="project" value="InterPro"/>
</dbReference>
<dbReference type="InterPro" id="IPR036390">
    <property type="entry name" value="WH_DNA-bd_sf"/>
</dbReference>
<dbReference type="eggNOG" id="COG1846">
    <property type="taxonomic scope" value="Bacteria"/>
</dbReference>
<dbReference type="PANTHER" id="PTHR33164:SF94">
    <property type="entry name" value="TRANSCRIPTIONAL REGULATORY PROTEIN-RELATED"/>
    <property type="match status" value="1"/>
</dbReference>
<evidence type="ECO:0000256" key="1">
    <source>
        <dbReference type="ARBA" id="ARBA00023015"/>
    </source>
</evidence>
<dbReference type="InterPro" id="IPR000835">
    <property type="entry name" value="HTH_MarR-typ"/>
</dbReference>
<dbReference type="Proteomes" id="UP000009047">
    <property type="component" value="Chromosome"/>
</dbReference>
<dbReference type="KEGG" id="dbr:Deba_0256"/>
<dbReference type="SMART" id="SM00347">
    <property type="entry name" value="HTH_MARR"/>
    <property type="match status" value="1"/>
</dbReference>
<dbReference type="InterPro" id="IPR036388">
    <property type="entry name" value="WH-like_DNA-bd_sf"/>
</dbReference>
<dbReference type="AlphaFoldDB" id="E1QGC1"/>
<dbReference type="InterPro" id="IPR039422">
    <property type="entry name" value="MarR/SlyA-like"/>
</dbReference>
<dbReference type="OrthoDB" id="8635520at2"/>
<dbReference type="PANTHER" id="PTHR33164">
    <property type="entry name" value="TRANSCRIPTIONAL REGULATOR, MARR FAMILY"/>
    <property type="match status" value="1"/>
</dbReference>
<sequence>MTRLEQLPTGDRFELTENPTAISRAEEARAVLEMVLALGRRADKLLAMMAQEAELNTPAYNLLRLADHKGNAGMTVSEAAATVGIRPQALSGAVGEMVREGLLSRDVKSEDRRARILRITDEGRRRLAQTAPFRDSLVEMVVDQAPQLSVARQVLRTLEEAIVKATEK</sequence>
<organism evidence="5 6">
    <name type="scientific">Desulfarculus baarsii (strain ATCC 33931 / DSM 2075 / LMG 7858 / VKM B-1802 / 2st14)</name>
    <dbReference type="NCBI Taxonomy" id="644282"/>
    <lineage>
        <taxon>Bacteria</taxon>
        <taxon>Pseudomonadati</taxon>
        <taxon>Thermodesulfobacteriota</taxon>
        <taxon>Desulfarculia</taxon>
        <taxon>Desulfarculales</taxon>
        <taxon>Desulfarculaceae</taxon>
        <taxon>Desulfarculus</taxon>
    </lineage>
</organism>
<keyword evidence="3" id="KW-0804">Transcription</keyword>
<feature type="domain" description="HTH marR-type" evidence="4">
    <location>
        <begin position="24"/>
        <end position="160"/>
    </location>
</feature>
<dbReference type="SUPFAM" id="SSF46785">
    <property type="entry name" value="Winged helix' DNA-binding domain"/>
    <property type="match status" value="1"/>
</dbReference>
<protein>
    <submittedName>
        <fullName evidence="5">Transcriptional regulator, MarR family</fullName>
    </submittedName>
</protein>
<accession>E1QGC1</accession>
<keyword evidence="6" id="KW-1185">Reference proteome</keyword>
<gene>
    <name evidence="5" type="ordered locus">Deba_0256</name>
</gene>
<dbReference type="GO" id="GO:0003677">
    <property type="term" value="F:DNA binding"/>
    <property type="evidence" value="ECO:0007669"/>
    <property type="project" value="UniProtKB-KW"/>
</dbReference>
<keyword evidence="2" id="KW-0238">DNA-binding</keyword>
<evidence type="ECO:0000259" key="4">
    <source>
        <dbReference type="PROSITE" id="PS50995"/>
    </source>
</evidence>